<reference evidence="4" key="2">
    <citation type="journal article" date="2005" name="J. Bacteriol.">
        <title>Purification and characterization of allophanate hydrolase (AtzF) from Pseudomonas sp. strain ADP.</title>
        <authorList>
            <person name="Shapir N."/>
            <person name="Sadowsky M.J."/>
            <person name="Wackett L.P."/>
        </authorList>
    </citation>
    <scope>NUCLEOTIDE SEQUENCE</scope>
</reference>
<dbReference type="InterPro" id="IPR025148">
    <property type="entry name" value="AtzG-like"/>
</dbReference>
<keyword evidence="3" id="KW-1185">Reference proteome</keyword>
<sequence>MPTPASQTRLPPLDPTQARTGYAYITLIEPPLAADPPVTPADAPLAGKRLAVKDNIDVAGVPTTCACPDYAYTPAHHADAVARLLEAGAVVVGKTNLDQFACGLNGTRSPWGAVANAFDVRHVSGGSSSGSAVAVALGEADLAFGTDTAGSGRVPAAFNNLVGFKPTVGAVSTRGVVPASASFDCVSVFAPTVADAWDAMCALYDADARLDARPLPAAPRVYVPELLDPTVCEASRAGFADALSTLAGLGCELQPLDDAPLAEVAGWLYETALVAERYEAIRDFFDRQSESVMEPVRGIVARGREQSAADLLEVQAKLAEARTRLNKLWDGADAPVALAVPSAPFLPTIDQMLADPVEQNRRLGRYTNFVNLLGWAAVAVPASIRADGLPFGITLIGPAGADARLAELAQRFHHAADARHALGVGATGRTLPQARPLGWPAGMPGRGEIALAVVGAHLTGLPLNWQLVERGARLLRTTRTAPHYRLHALPGTVPPKPGLVRVPGAGAEIEVEVWALPEATVGSFLALIPAPLGLGTLALEDGSTVHGFLCEAHAVAAAPDISVWGGWRAWIEGGKLLPGDTAGTQREAEAGGDAATASAGPDGAAVAGLAGAVVPGLATGGQSADAAPAPVAAVPVADELATPAAGPAPVPVPGLAPAVPDATATARANAVSAGLMLNGFILGAEAEARVRAQFELIARLYDTLEDEPLDPGDEPAPVYRP</sequence>
<dbReference type="SUPFAM" id="SSF75304">
    <property type="entry name" value="Amidase signature (AS) enzymes"/>
    <property type="match status" value="1"/>
</dbReference>
<dbReference type="Gene3D" id="3.10.490.10">
    <property type="entry name" value="Gamma-glutamyl cyclotransferase-like"/>
    <property type="match status" value="1"/>
</dbReference>
<dbReference type="Pfam" id="PF13318">
    <property type="entry name" value="AtzG-like"/>
    <property type="match status" value="1"/>
</dbReference>
<dbReference type="Gene3D" id="1.20.58.1700">
    <property type="match status" value="1"/>
</dbReference>
<accession>A0A8B6XA78</accession>
<organism evidence="3 4">
    <name type="scientific">Derxia gummosa DSM 723</name>
    <dbReference type="NCBI Taxonomy" id="1121388"/>
    <lineage>
        <taxon>Bacteria</taxon>
        <taxon>Pseudomonadati</taxon>
        <taxon>Pseudomonadota</taxon>
        <taxon>Betaproteobacteria</taxon>
        <taxon>Burkholderiales</taxon>
        <taxon>Alcaligenaceae</taxon>
        <taxon>Derxia</taxon>
    </lineage>
</organism>
<dbReference type="InterPro" id="IPR053844">
    <property type="entry name" value="AH_C"/>
</dbReference>
<dbReference type="NCBIfam" id="NF006043">
    <property type="entry name" value="PRK08186.1"/>
    <property type="match status" value="1"/>
</dbReference>
<dbReference type="Pfam" id="PF21986">
    <property type="entry name" value="AH_C"/>
    <property type="match status" value="1"/>
</dbReference>
<dbReference type="GO" id="GO:0004039">
    <property type="term" value="F:allophanate hydrolase activity"/>
    <property type="evidence" value="ECO:0007669"/>
    <property type="project" value="UniProtKB-EC"/>
</dbReference>
<keyword evidence="4" id="KW-0378">Hydrolase</keyword>
<dbReference type="Proteomes" id="UP000675920">
    <property type="component" value="Unplaced"/>
</dbReference>
<dbReference type="InterPro" id="IPR023631">
    <property type="entry name" value="Amidase_dom"/>
</dbReference>
<dbReference type="InterPro" id="IPR014085">
    <property type="entry name" value="Allophanate_hydrolase"/>
</dbReference>
<reference evidence="4" key="1">
    <citation type="journal article" date="2004" name="J. Bacteriol.">
        <title>Enzymatic characterization of a prokaryotic urea carboxylase.</title>
        <authorList>
            <person name="Kanamori T."/>
            <person name="Kanou N."/>
            <person name="Atomi H."/>
            <person name="Imanaka T."/>
        </authorList>
    </citation>
    <scope>NUCLEOTIDE SEQUENCE</scope>
</reference>
<evidence type="ECO:0000259" key="1">
    <source>
        <dbReference type="Pfam" id="PF01425"/>
    </source>
</evidence>
<dbReference type="Gene3D" id="3.90.1300.10">
    <property type="entry name" value="Amidase signature (AS) domain"/>
    <property type="match status" value="1"/>
</dbReference>
<dbReference type="AlphaFoldDB" id="A0A8B6XA78"/>
<dbReference type="RefSeq" id="WP_084545147.1">
    <property type="nucleotide sequence ID" value="NZ_AXWS01000014.1"/>
</dbReference>
<dbReference type="EC" id="3.5.1.54" evidence="4"/>
<evidence type="ECO:0000313" key="3">
    <source>
        <dbReference type="Proteomes" id="UP000675920"/>
    </source>
</evidence>
<dbReference type="InterPro" id="IPR000120">
    <property type="entry name" value="Amidase"/>
</dbReference>
<dbReference type="PANTHER" id="PTHR11895">
    <property type="entry name" value="TRANSAMIDASE"/>
    <property type="match status" value="1"/>
</dbReference>
<feature type="domain" description="Amidase" evidence="1">
    <location>
        <begin position="42"/>
        <end position="405"/>
    </location>
</feature>
<dbReference type="Pfam" id="PF01425">
    <property type="entry name" value="Amidase"/>
    <property type="match status" value="1"/>
</dbReference>
<reference evidence="4" key="3">
    <citation type="submission" date="2025-08" db="UniProtKB">
        <authorList>
            <consortium name="RefSeq"/>
        </authorList>
    </citation>
    <scope>IDENTIFICATION</scope>
</reference>
<name>A0A8B6XA78_9BURK</name>
<dbReference type="InterPro" id="IPR036928">
    <property type="entry name" value="AS_sf"/>
</dbReference>
<protein>
    <submittedName>
        <fullName evidence="4">Allophanate hydrolase</fullName>
        <ecNumber evidence="4">3.5.1.54</ecNumber>
    </submittedName>
</protein>
<feature type="domain" description="Allophanate hydrolase C-terminal" evidence="2">
    <location>
        <begin position="450"/>
        <end position="571"/>
    </location>
</feature>
<proteinExistence type="predicted"/>
<evidence type="ECO:0000259" key="2">
    <source>
        <dbReference type="Pfam" id="PF21986"/>
    </source>
</evidence>
<gene>
    <name evidence="4" type="primary">atzF</name>
</gene>
<dbReference type="NCBIfam" id="TIGR02713">
    <property type="entry name" value="allophanate_hyd"/>
    <property type="match status" value="1"/>
</dbReference>
<dbReference type="PANTHER" id="PTHR11895:SF169">
    <property type="entry name" value="GLUTAMYL-TRNA(GLN) AMIDOTRANSFERASE"/>
    <property type="match status" value="1"/>
</dbReference>
<evidence type="ECO:0000313" key="4">
    <source>
        <dbReference type="RefSeq" id="WP_084545147.1"/>
    </source>
</evidence>
<dbReference type="OrthoDB" id="8872210at2"/>